<sequence>MANSTVTKPVNLKYLSSKLDCICKMTLEAPEDFLPKLRNVFEESGIAFVMVPNLKNCGINGAVKWLREYKVLLALSDRRKYSDVFWFALFHEIRHVFQKKKAHIIVSVDKDIEVNSKINIENLEADADKFAQNFLIKPKDYAEFIKSKDFSRATVEKFAEDIKIQPGIVVGRLQRDGYIDFSHLNSLKQRYEIVIN</sequence>
<gene>
    <name evidence="1" type="ORF">QFF56_06790</name>
</gene>
<name>A0AAJ6FLL1_9LACO</name>
<reference evidence="1" key="1">
    <citation type="submission" date="2023-04" db="EMBL/GenBank/DDBJ databases">
        <title>Four porcine-derived lactic acid bacteria strains analyses and their evaluation as potential probiotics based on genomics.</title>
        <authorList>
            <person name="Niu D."/>
        </authorList>
    </citation>
    <scope>NUCLEOTIDE SEQUENCE</scope>
    <source>
        <strain evidence="1">ZSB1</strain>
    </source>
</reference>
<proteinExistence type="predicted"/>
<dbReference type="EMBL" id="CP123751">
    <property type="protein sequence ID" value="WHQ79663.1"/>
    <property type="molecule type" value="Genomic_DNA"/>
</dbReference>
<evidence type="ECO:0000313" key="1">
    <source>
        <dbReference type="EMBL" id="WHQ79663.1"/>
    </source>
</evidence>
<dbReference type="Proteomes" id="UP001238155">
    <property type="component" value="Chromosome"/>
</dbReference>
<dbReference type="AlphaFoldDB" id="A0AAJ6FLL1"/>
<organism evidence="1 2">
    <name type="scientific">Ligilactobacillus animalis</name>
    <dbReference type="NCBI Taxonomy" id="1605"/>
    <lineage>
        <taxon>Bacteria</taxon>
        <taxon>Bacillati</taxon>
        <taxon>Bacillota</taxon>
        <taxon>Bacilli</taxon>
        <taxon>Lactobacillales</taxon>
        <taxon>Lactobacillaceae</taxon>
        <taxon>Ligilactobacillus</taxon>
    </lineage>
</organism>
<dbReference type="RefSeq" id="WP_283534507.1">
    <property type="nucleotide sequence ID" value="NZ_CP123751.1"/>
</dbReference>
<accession>A0AAJ6FLL1</accession>
<evidence type="ECO:0000313" key="2">
    <source>
        <dbReference type="Proteomes" id="UP001238155"/>
    </source>
</evidence>
<protein>
    <recommendedName>
        <fullName evidence="3">IrrE N-terminal-like domain-containing protein</fullName>
    </recommendedName>
</protein>
<evidence type="ECO:0008006" key="3">
    <source>
        <dbReference type="Google" id="ProtNLM"/>
    </source>
</evidence>